<evidence type="ECO:0000313" key="2">
    <source>
        <dbReference type="Proteomes" id="UP000218796"/>
    </source>
</evidence>
<dbReference type="InterPro" id="IPR023974">
    <property type="entry name" value="HxsD"/>
</dbReference>
<accession>A0A2A2MBQ4</accession>
<protein>
    <submittedName>
        <fullName evidence="1">His-Xaa-Ser system protein HxsD</fullName>
    </submittedName>
</protein>
<dbReference type="OrthoDB" id="6460093at2"/>
<gene>
    <name evidence="1" type="primary">hxsD</name>
    <name evidence="1" type="ORF">CJD50_12855</name>
</gene>
<proteinExistence type="predicted"/>
<organism evidence="1 2">
    <name type="scientific">Hafnia paralvei</name>
    <dbReference type="NCBI Taxonomy" id="546367"/>
    <lineage>
        <taxon>Bacteria</taxon>
        <taxon>Pseudomonadati</taxon>
        <taxon>Pseudomonadota</taxon>
        <taxon>Gammaproteobacteria</taxon>
        <taxon>Enterobacterales</taxon>
        <taxon>Hafniaceae</taxon>
        <taxon>Hafnia</taxon>
    </lineage>
</organism>
<sequence length="91" mass="10903">MWNKTISKTACSEWVLRNSLYWMTAYTRWRLEDDDVNWHVTFDTCSEEIQFEFERLRNDFQLRESLDSHTGRVRAAIISNVLKSIDERLAG</sequence>
<dbReference type="EMBL" id="NQMS01000005">
    <property type="protein sequence ID" value="PAV95914.1"/>
    <property type="molecule type" value="Genomic_DNA"/>
</dbReference>
<comment type="caution">
    <text evidence="1">The sequence shown here is derived from an EMBL/GenBank/DDBJ whole genome shotgun (WGS) entry which is preliminary data.</text>
</comment>
<dbReference type="RefSeq" id="WP_039188280.1">
    <property type="nucleotide sequence ID" value="NZ_JBPUTN010000003.1"/>
</dbReference>
<dbReference type="NCBIfam" id="TIGR03976">
    <property type="entry name" value="chp_LLNDYxLRE"/>
    <property type="match status" value="1"/>
</dbReference>
<dbReference type="Proteomes" id="UP000218796">
    <property type="component" value="Unassembled WGS sequence"/>
</dbReference>
<name>A0A2A2MBQ4_9GAMM</name>
<dbReference type="AlphaFoldDB" id="A0A2A2MBQ4"/>
<reference evidence="1 2" key="1">
    <citation type="submission" date="2017-08" db="EMBL/GenBank/DDBJ databases">
        <title>Draft Genome Sequence of Hafnia alvei CITHA-6 Isolated from Raw Bovine Milk.</title>
        <authorList>
            <person name="Culligan E.P."/>
            <person name="Mcsweeney A."/>
            <person name="O'Doherty C."/>
            <person name="Gleeson E."/>
            <person name="O'Riordan D."/>
            <person name="Sleator R.D."/>
        </authorList>
    </citation>
    <scope>NUCLEOTIDE SEQUENCE [LARGE SCALE GENOMIC DNA]</scope>
    <source>
        <strain evidence="1 2">CITHA-6</strain>
    </source>
</reference>
<keyword evidence="2" id="KW-1185">Reference proteome</keyword>
<evidence type="ECO:0000313" key="1">
    <source>
        <dbReference type="EMBL" id="PAV95914.1"/>
    </source>
</evidence>